<sequence length="274" mass="30832">MTYPVFFKGRKFLPGHTGLISFLLFLILYCFSTAFPAHAETDTETLTVFFEDRPPLAYQKKGKTTGFLVDITSEAARGAGFEIDWQQAPATRSIHILTEDRVKGCSIGWFKVTEREGSLLFTTAISDPVPVVMVANRLSAKRIAKRRHAEDTVADTSMRMIRKRPWHYGAQIEAWLARYRPPVIQDVLAPQHSMALIASGRGEYTFITSLEADYYSRHAHPGRLIFIFSPPDLKPLQPFHILCSKSIGHHSIARLNMGLEGAGAPISWPDTERE</sequence>
<dbReference type="PANTHER" id="PTHR35936:SF35">
    <property type="entry name" value="L-CYSTINE-BINDING PROTEIN TCYJ"/>
    <property type="match status" value="1"/>
</dbReference>
<dbReference type="PANTHER" id="PTHR35936">
    <property type="entry name" value="MEMBRANE-BOUND LYTIC MUREIN TRANSGLYCOSYLASE F"/>
    <property type="match status" value="1"/>
</dbReference>
<dbReference type="AlphaFoldDB" id="A0A3M0CNZ5"/>
<dbReference type="SUPFAM" id="SSF53850">
    <property type="entry name" value="Periplasmic binding protein-like II"/>
    <property type="match status" value="1"/>
</dbReference>
<dbReference type="InParanoid" id="A0A3M0CNZ5"/>
<organism evidence="4 5">
    <name type="scientific">Eilatimonas milleporae</name>
    <dbReference type="NCBI Taxonomy" id="911205"/>
    <lineage>
        <taxon>Bacteria</taxon>
        <taxon>Pseudomonadati</taxon>
        <taxon>Pseudomonadota</taxon>
        <taxon>Alphaproteobacteria</taxon>
        <taxon>Kordiimonadales</taxon>
        <taxon>Kordiimonadaceae</taxon>
        <taxon>Eilatimonas</taxon>
    </lineage>
</organism>
<accession>A0A3M0CNZ5</accession>
<reference evidence="4 5" key="1">
    <citation type="submission" date="2018-10" db="EMBL/GenBank/DDBJ databases">
        <title>Genomic Encyclopedia of Archaeal and Bacterial Type Strains, Phase II (KMG-II): from individual species to whole genera.</title>
        <authorList>
            <person name="Goeker M."/>
        </authorList>
    </citation>
    <scope>NUCLEOTIDE SEQUENCE [LARGE SCALE GENOMIC DNA]</scope>
    <source>
        <strain evidence="4 5">DSM 25217</strain>
    </source>
</reference>
<evidence type="ECO:0000259" key="3">
    <source>
        <dbReference type="Pfam" id="PF00497"/>
    </source>
</evidence>
<evidence type="ECO:0000313" key="4">
    <source>
        <dbReference type="EMBL" id="RMB05003.1"/>
    </source>
</evidence>
<dbReference type="EMBL" id="REFR01000012">
    <property type="protein sequence ID" value="RMB05003.1"/>
    <property type="molecule type" value="Genomic_DNA"/>
</dbReference>
<evidence type="ECO:0000256" key="2">
    <source>
        <dbReference type="SAM" id="SignalP"/>
    </source>
</evidence>
<dbReference type="InterPro" id="IPR001638">
    <property type="entry name" value="Solute-binding_3/MltF_N"/>
</dbReference>
<keyword evidence="1 2" id="KW-0732">Signal</keyword>
<protein>
    <submittedName>
        <fullName evidence="4">Extracellular solute-binding protein (Family 3)</fullName>
    </submittedName>
</protein>
<proteinExistence type="predicted"/>
<name>A0A3M0CNZ5_9PROT</name>
<feature type="signal peptide" evidence="2">
    <location>
        <begin position="1"/>
        <end position="39"/>
    </location>
</feature>
<dbReference type="Gene3D" id="3.40.190.10">
    <property type="entry name" value="Periplasmic binding protein-like II"/>
    <property type="match status" value="2"/>
</dbReference>
<keyword evidence="5" id="KW-1185">Reference proteome</keyword>
<dbReference type="Proteomes" id="UP000271227">
    <property type="component" value="Unassembled WGS sequence"/>
</dbReference>
<gene>
    <name evidence="4" type="ORF">BXY39_2581</name>
</gene>
<dbReference type="Pfam" id="PF00497">
    <property type="entry name" value="SBP_bac_3"/>
    <property type="match status" value="1"/>
</dbReference>
<feature type="chain" id="PRO_5018122076" evidence="2">
    <location>
        <begin position="40"/>
        <end position="274"/>
    </location>
</feature>
<comment type="caution">
    <text evidence="4">The sequence shown here is derived from an EMBL/GenBank/DDBJ whole genome shotgun (WGS) entry which is preliminary data.</text>
</comment>
<evidence type="ECO:0000256" key="1">
    <source>
        <dbReference type="ARBA" id="ARBA00022729"/>
    </source>
</evidence>
<feature type="domain" description="Solute-binding protein family 3/N-terminal" evidence="3">
    <location>
        <begin position="51"/>
        <end position="137"/>
    </location>
</feature>
<evidence type="ECO:0000313" key="5">
    <source>
        <dbReference type="Proteomes" id="UP000271227"/>
    </source>
</evidence>